<protein>
    <submittedName>
        <fullName evidence="2">Uncharacterized protein</fullName>
    </submittedName>
</protein>
<name>K2H2R2_9BACT</name>
<feature type="transmembrane region" description="Helical" evidence="1">
    <location>
        <begin position="12"/>
        <end position="31"/>
    </location>
</feature>
<dbReference type="EMBL" id="AMFJ01000038">
    <property type="protein sequence ID" value="EKE30125.1"/>
    <property type="molecule type" value="Genomic_DNA"/>
</dbReference>
<gene>
    <name evidence="2" type="ORF">ACD_2C00038G0002</name>
</gene>
<accession>K2H2R2</accession>
<keyword evidence="1" id="KW-0472">Membrane</keyword>
<sequence>MEKKEQKKIISSIWFNLSMIFVMGAVIWFYLMPEYEILHTQMTEANDIYTNLNKLKSDWLKADWFEKILIEENKMTQWMAEILKDKPKVNKVIQKVWNKDYMTWIKEEVLKWNEYSKEAEDNDRIIWSILPVFYKYSDSNKGQGIGANIKEQITLGSFTKYVEDEILKKHDIESFSPVWIENITFDADDKPAVAKAQKLNETIWSFAFNLDFEAKNKNIITLVDSIQKSWRLDIQNWKLMNKVSSDKDNSNISSLDNLLITIDSLSVQDPMSALDKTNKGTMKLRFYVSWIWYEQLITIKKSINDKFTKLYADMLMKSKMCDNWDIPLCKDNIGSQSVWSIRSLLKEATQVKTRLDALVKDANMTWLDINQALTSWLNLGSAVDTIDTAYKKSASYIDNFSAAWNN</sequence>
<keyword evidence="1" id="KW-1133">Transmembrane helix</keyword>
<evidence type="ECO:0000256" key="1">
    <source>
        <dbReference type="SAM" id="Phobius"/>
    </source>
</evidence>
<evidence type="ECO:0000313" key="2">
    <source>
        <dbReference type="EMBL" id="EKE30125.1"/>
    </source>
</evidence>
<organism evidence="2">
    <name type="scientific">uncultured bacterium</name>
    <name type="common">gcode 4</name>
    <dbReference type="NCBI Taxonomy" id="1234023"/>
    <lineage>
        <taxon>Bacteria</taxon>
        <taxon>environmental samples</taxon>
    </lineage>
</organism>
<keyword evidence="1" id="KW-0812">Transmembrane</keyword>
<proteinExistence type="predicted"/>
<dbReference type="AlphaFoldDB" id="K2H2R2"/>
<reference evidence="2" key="1">
    <citation type="journal article" date="2012" name="Science">
        <title>Fermentation, hydrogen, and sulfur metabolism in multiple uncultivated bacterial phyla.</title>
        <authorList>
            <person name="Wrighton K.C."/>
            <person name="Thomas B.C."/>
            <person name="Sharon I."/>
            <person name="Miller C.S."/>
            <person name="Castelle C.J."/>
            <person name="VerBerkmoes N.C."/>
            <person name="Wilkins M.J."/>
            <person name="Hettich R.L."/>
            <person name="Lipton M.S."/>
            <person name="Williams K.H."/>
            <person name="Long P.E."/>
            <person name="Banfield J.F."/>
        </authorList>
    </citation>
    <scope>NUCLEOTIDE SEQUENCE [LARGE SCALE GENOMIC DNA]</scope>
</reference>
<comment type="caution">
    <text evidence="2">The sequence shown here is derived from an EMBL/GenBank/DDBJ whole genome shotgun (WGS) entry which is preliminary data.</text>
</comment>